<organism evidence="8 9">
    <name type="scientific">Candidatus Arsenophonus lipoptenae</name>
    <dbReference type="NCBI Taxonomy" id="634113"/>
    <lineage>
        <taxon>Bacteria</taxon>
        <taxon>Pseudomonadati</taxon>
        <taxon>Pseudomonadota</taxon>
        <taxon>Gammaproteobacteria</taxon>
        <taxon>Enterobacterales</taxon>
        <taxon>Morganellaceae</taxon>
        <taxon>Arsenophonus</taxon>
    </lineage>
</organism>
<dbReference type="OrthoDB" id="9808348at2"/>
<dbReference type="PANTHER" id="PTHR11741">
    <property type="entry name" value="ELONGATION FACTOR TS"/>
    <property type="match status" value="1"/>
</dbReference>
<accession>A0A0X9VQP7</accession>
<evidence type="ECO:0000256" key="5">
    <source>
        <dbReference type="ARBA" id="ARBA00022917"/>
    </source>
</evidence>
<evidence type="ECO:0000256" key="1">
    <source>
        <dbReference type="ARBA" id="ARBA00005532"/>
    </source>
</evidence>
<evidence type="ECO:0000256" key="2">
    <source>
        <dbReference type="ARBA" id="ARBA00016956"/>
    </source>
</evidence>
<keyword evidence="3 6" id="KW-0963">Cytoplasm</keyword>
<evidence type="ECO:0000256" key="3">
    <source>
        <dbReference type="ARBA" id="ARBA00022490"/>
    </source>
</evidence>
<dbReference type="Gene3D" id="3.30.479.20">
    <property type="entry name" value="Elongation factor Ts, dimerisation domain"/>
    <property type="match status" value="2"/>
</dbReference>
<comment type="caution">
    <text evidence="6">Lacks conserved residue(s) required for the propagation of feature annotation.</text>
</comment>
<dbReference type="PROSITE" id="PS01126">
    <property type="entry name" value="EF_TS_1"/>
    <property type="match status" value="1"/>
</dbReference>
<dbReference type="SUPFAM" id="SSF54713">
    <property type="entry name" value="Elongation factor Ts (EF-Ts), dimerisation domain"/>
    <property type="match status" value="1"/>
</dbReference>
<sequence>MFKITTDLVKTLRELTGVGVIKCKKALIEANGDIKLAINNMRKLGQTSAAKKAIRLVTEGVVIGEVSMDRKLGALIELNCETDFMAKNSNFLSFGHEILKFVILNKIFKISELKKQFEEQRIEMIAKTGENINIRRIEILEGEKIGCYLHRFRIGVLVSAENADDELVKKIAMHIAASKPEYITPSDIPESVISHEHQIQLDIAMKSGKTNEIAEKIVIGRMNKFINNICLTSQQFIMDQKKTVGLLLTEQNARVINFINFELGEGIKDQR</sequence>
<evidence type="ECO:0000313" key="8">
    <source>
        <dbReference type="EMBL" id="AMA64622.1"/>
    </source>
</evidence>
<evidence type="ECO:0000259" key="7">
    <source>
        <dbReference type="Pfam" id="PF00889"/>
    </source>
</evidence>
<dbReference type="Proteomes" id="UP000069926">
    <property type="component" value="Chromosome"/>
</dbReference>
<dbReference type="AlphaFoldDB" id="A0A0X9VQP7"/>
<dbReference type="InterPro" id="IPR001816">
    <property type="entry name" value="Transl_elong_EFTs/EF1B"/>
</dbReference>
<dbReference type="Pfam" id="PF00889">
    <property type="entry name" value="EF_TS"/>
    <property type="match status" value="1"/>
</dbReference>
<dbReference type="InterPro" id="IPR014039">
    <property type="entry name" value="Transl_elong_EFTs/EF1B_dimer"/>
</dbReference>
<dbReference type="GO" id="GO:0003746">
    <property type="term" value="F:translation elongation factor activity"/>
    <property type="evidence" value="ECO:0007669"/>
    <property type="project" value="UniProtKB-UniRule"/>
</dbReference>
<keyword evidence="5 6" id="KW-0648">Protein biosynthesis</keyword>
<dbReference type="GO" id="GO:0005737">
    <property type="term" value="C:cytoplasm"/>
    <property type="evidence" value="ECO:0007669"/>
    <property type="project" value="UniProtKB-SubCell"/>
</dbReference>
<dbReference type="InterPro" id="IPR018101">
    <property type="entry name" value="Transl_elong_Ts_CS"/>
</dbReference>
<comment type="function">
    <text evidence="6">Associates with the EF-Tu.GDP complex and induces the exchange of GDP to GTP. It remains bound to the aminoacyl-tRNA.EF-Tu.GTP complex up to the GTP hydrolysis stage on the ribosome.</text>
</comment>
<evidence type="ECO:0000256" key="6">
    <source>
        <dbReference type="HAMAP-Rule" id="MF_00050"/>
    </source>
</evidence>
<dbReference type="KEGG" id="asy:AUT07_00025"/>
<reference evidence="8 9" key="1">
    <citation type="submission" date="2016-01" db="EMBL/GenBank/DDBJ databases">
        <title>Genome sequence of Ca. Arsenophonus lipopteni, the exclusive symbiont of a blood sucking fly Lipoptena cervi (Diptera: Hippoboscidae).</title>
        <authorList>
            <person name="Novakova E."/>
            <person name="Hypsa V."/>
            <person name="Nguyen P."/>
            <person name="Husnik F."/>
            <person name="Darby A.C."/>
        </authorList>
    </citation>
    <scope>NUCLEOTIDE SEQUENCE [LARGE SCALE GENOMIC DNA]</scope>
    <source>
        <strain evidence="8 9">CB</strain>
    </source>
</reference>
<comment type="subcellular location">
    <subcellularLocation>
        <location evidence="6">Cytoplasm</location>
    </subcellularLocation>
</comment>
<feature type="domain" description="Translation elongation factor EFTs/EF1B dimerisation" evidence="7">
    <location>
        <begin position="73"/>
        <end position="265"/>
    </location>
</feature>
<dbReference type="FunFam" id="1.10.8.10:FF:000001">
    <property type="entry name" value="Elongation factor Ts"/>
    <property type="match status" value="1"/>
</dbReference>
<name>A0A0X9VQP7_9GAMM</name>
<protein>
    <recommendedName>
        <fullName evidence="2 6">Elongation factor Ts</fullName>
        <shortName evidence="6">EF-Ts</shortName>
    </recommendedName>
</protein>
<dbReference type="RefSeq" id="WP_066282542.1">
    <property type="nucleotide sequence ID" value="NZ_CP013920.1"/>
</dbReference>
<gene>
    <name evidence="6 8" type="primary">tsf</name>
    <name evidence="8" type="ORF">AUT07_00025</name>
</gene>
<keyword evidence="4 6" id="KW-0251">Elongation factor</keyword>
<dbReference type="EMBL" id="CP013920">
    <property type="protein sequence ID" value="AMA64622.1"/>
    <property type="molecule type" value="Genomic_DNA"/>
</dbReference>
<dbReference type="Gene3D" id="1.10.286.20">
    <property type="match status" value="1"/>
</dbReference>
<dbReference type="FunFam" id="1.10.286.20:FF:000001">
    <property type="entry name" value="Elongation factor Ts"/>
    <property type="match status" value="1"/>
</dbReference>
<dbReference type="InterPro" id="IPR036402">
    <property type="entry name" value="EF-Ts_dimer_sf"/>
</dbReference>
<dbReference type="STRING" id="634113.AUT07_00025"/>
<dbReference type="HAMAP" id="MF_00050">
    <property type="entry name" value="EF_Ts"/>
    <property type="match status" value="1"/>
</dbReference>
<keyword evidence="9" id="KW-1185">Reference proteome</keyword>
<dbReference type="Gene3D" id="1.10.8.10">
    <property type="entry name" value="DNA helicase RuvA subunit, C-terminal domain"/>
    <property type="match status" value="1"/>
</dbReference>
<dbReference type="NCBIfam" id="TIGR00116">
    <property type="entry name" value="tsf"/>
    <property type="match status" value="1"/>
</dbReference>
<evidence type="ECO:0000313" key="9">
    <source>
        <dbReference type="Proteomes" id="UP000069926"/>
    </source>
</evidence>
<dbReference type="PANTHER" id="PTHR11741:SF0">
    <property type="entry name" value="ELONGATION FACTOR TS, MITOCHONDRIAL"/>
    <property type="match status" value="1"/>
</dbReference>
<dbReference type="SUPFAM" id="SSF46934">
    <property type="entry name" value="UBA-like"/>
    <property type="match status" value="1"/>
</dbReference>
<dbReference type="CDD" id="cd14275">
    <property type="entry name" value="UBA_EF-Ts"/>
    <property type="match status" value="1"/>
</dbReference>
<dbReference type="PATRIC" id="fig|634113.3.peg.25"/>
<dbReference type="InterPro" id="IPR009060">
    <property type="entry name" value="UBA-like_sf"/>
</dbReference>
<comment type="similarity">
    <text evidence="1 6">Belongs to the EF-Ts family.</text>
</comment>
<proteinExistence type="inferred from homology"/>
<evidence type="ECO:0000256" key="4">
    <source>
        <dbReference type="ARBA" id="ARBA00022768"/>
    </source>
</evidence>